<dbReference type="EMBL" id="CADEAL010000502">
    <property type="protein sequence ID" value="CAB1421094.1"/>
    <property type="molecule type" value="Genomic_DNA"/>
</dbReference>
<proteinExistence type="predicted"/>
<sequence length="110" mass="12200">MNLDDSPADEAPPPRRVLLLSMCVPVMKHQSGHYGRRPHHRSLRIHHAGVPWRSDLLSMSRVKLVNASSGDSRGEQKPSGPNQEESDGTNERGLMELMTHQDAAAEEAEI</sequence>
<protein>
    <submittedName>
        <fullName evidence="2">Uncharacterized protein</fullName>
    </submittedName>
</protein>
<dbReference type="AlphaFoldDB" id="A0A9N7TZS5"/>
<evidence type="ECO:0000313" key="3">
    <source>
        <dbReference type="Proteomes" id="UP001153269"/>
    </source>
</evidence>
<keyword evidence="3" id="KW-1185">Reference proteome</keyword>
<dbReference type="Proteomes" id="UP001153269">
    <property type="component" value="Unassembled WGS sequence"/>
</dbReference>
<evidence type="ECO:0000313" key="2">
    <source>
        <dbReference type="EMBL" id="CAB1421094.1"/>
    </source>
</evidence>
<reference evidence="2" key="1">
    <citation type="submission" date="2020-03" db="EMBL/GenBank/DDBJ databases">
        <authorList>
            <person name="Weist P."/>
        </authorList>
    </citation>
    <scope>NUCLEOTIDE SEQUENCE</scope>
</reference>
<name>A0A9N7TZS5_PLEPL</name>
<accession>A0A9N7TZS5</accession>
<feature type="region of interest" description="Disordered" evidence="1">
    <location>
        <begin position="65"/>
        <end position="110"/>
    </location>
</feature>
<organism evidence="2 3">
    <name type="scientific">Pleuronectes platessa</name>
    <name type="common">European plaice</name>
    <dbReference type="NCBI Taxonomy" id="8262"/>
    <lineage>
        <taxon>Eukaryota</taxon>
        <taxon>Metazoa</taxon>
        <taxon>Chordata</taxon>
        <taxon>Craniata</taxon>
        <taxon>Vertebrata</taxon>
        <taxon>Euteleostomi</taxon>
        <taxon>Actinopterygii</taxon>
        <taxon>Neopterygii</taxon>
        <taxon>Teleostei</taxon>
        <taxon>Neoteleostei</taxon>
        <taxon>Acanthomorphata</taxon>
        <taxon>Carangaria</taxon>
        <taxon>Pleuronectiformes</taxon>
        <taxon>Pleuronectoidei</taxon>
        <taxon>Pleuronectidae</taxon>
        <taxon>Pleuronectes</taxon>
    </lineage>
</organism>
<evidence type="ECO:0000256" key="1">
    <source>
        <dbReference type="SAM" id="MobiDB-lite"/>
    </source>
</evidence>
<comment type="caution">
    <text evidence="2">The sequence shown here is derived from an EMBL/GenBank/DDBJ whole genome shotgun (WGS) entry which is preliminary data.</text>
</comment>
<gene>
    <name evidence="2" type="ORF">PLEPLA_LOCUS8975</name>
</gene>